<dbReference type="Gene3D" id="3.40.50.150">
    <property type="entry name" value="Vaccinia Virus protein VP39"/>
    <property type="match status" value="1"/>
</dbReference>
<keyword evidence="3" id="KW-0949">S-adenosyl-L-methionine</keyword>
<protein>
    <submittedName>
        <fullName evidence="6">Methyltransferase domain-containing protein</fullName>
    </submittedName>
</protein>
<feature type="region of interest" description="Disordered" evidence="4">
    <location>
        <begin position="1"/>
        <end position="34"/>
    </location>
</feature>
<comment type="caution">
    <text evidence="6">The sequence shown here is derived from an EMBL/GenBank/DDBJ whole genome shotgun (WGS) entry which is preliminary data.</text>
</comment>
<dbReference type="SUPFAM" id="SSF53335">
    <property type="entry name" value="S-adenosyl-L-methionine-dependent methyltransferases"/>
    <property type="match status" value="1"/>
</dbReference>
<keyword evidence="7" id="KW-1185">Reference proteome</keyword>
<organism evidence="6 7">
    <name type="scientific">Streptomyces calidiresistens</name>
    <dbReference type="NCBI Taxonomy" id="1485586"/>
    <lineage>
        <taxon>Bacteria</taxon>
        <taxon>Bacillati</taxon>
        <taxon>Actinomycetota</taxon>
        <taxon>Actinomycetes</taxon>
        <taxon>Kitasatosporales</taxon>
        <taxon>Streptomycetaceae</taxon>
        <taxon>Streptomyces</taxon>
    </lineage>
</organism>
<evidence type="ECO:0000313" key="6">
    <source>
        <dbReference type="EMBL" id="MBB0232927.1"/>
    </source>
</evidence>
<feature type="region of interest" description="Disordered" evidence="4">
    <location>
        <begin position="169"/>
        <end position="232"/>
    </location>
</feature>
<dbReference type="Pfam" id="PF13649">
    <property type="entry name" value="Methyltransf_25"/>
    <property type="match status" value="1"/>
</dbReference>
<dbReference type="GO" id="GO:0008168">
    <property type="term" value="F:methyltransferase activity"/>
    <property type="evidence" value="ECO:0007669"/>
    <property type="project" value="UniProtKB-KW"/>
</dbReference>
<feature type="compositionally biased region" description="Basic and acidic residues" evidence="4">
    <location>
        <begin position="216"/>
        <end position="228"/>
    </location>
</feature>
<gene>
    <name evidence="6" type="ORF">FOE67_26415</name>
</gene>
<dbReference type="PANTHER" id="PTHR43464:SF19">
    <property type="entry name" value="UBIQUINONE BIOSYNTHESIS O-METHYLTRANSFERASE, MITOCHONDRIAL"/>
    <property type="match status" value="1"/>
</dbReference>
<evidence type="ECO:0000259" key="5">
    <source>
        <dbReference type="Pfam" id="PF13649"/>
    </source>
</evidence>
<feature type="compositionally biased region" description="Basic and acidic residues" evidence="4">
    <location>
        <begin position="170"/>
        <end position="191"/>
    </location>
</feature>
<dbReference type="InterPro" id="IPR029063">
    <property type="entry name" value="SAM-dependent_MTases_sf"/>
</dbReference>
<feature type="domain" description="Methyltransferase" evidence="5">
    <location>
        <begin position="68"/>
        <end position="161"/>
    </location>
</feature>
<name>A0A7W3XZG7_9ACTN</name>
<dbReference type="RefSeq" id="WP_182667443.1">
    <property type="nucleotide sequence ID" value="NZ_VKHS01001303.1"/>
</dbReference>
<dbReference type="PANTHER" id="PTHR43464">
    <property type="entry name" value="METHYLTRANSFERASE"/>
    <property type="match status" value="1"/>
</dbReference>
<keyword evidence="1 6" id="KW-0489">Methyltransferase</keyword>
<evidence type="ECO:0000256" key="4">
    <source>
        <dbReference type="SAM" id="MobiDB-lite"/>
    </source>
</evidence>
<dbReference type="EMBL" id="VKHS01001303">
    <property type="protein sequence ID" value="MBB0232927.1"/>
    <property type="molecule type" value="Genomic_DNA"/>
</dbReference>
<reference evidence="7" key="1">
    <citation type="submission" date="2019-10" db="EMBL/GenBank/DDBJ databases">
        <title>Streptomyces sp. nov., a novel actinobacterium isolated from alkaline environment.</title>
        <authorList>
            <person name="Golinska P."/>
        </authorList>
    </citation>
    <scope>NUCLEOTIDE SEQUENCE [LARGE SCALE GENOMIC DNA]</scope>
    <source>
        <strain evidence="7">DSM 42108</strain>
    </source>
</reference>
<evidence type="ECO:0000256" key="2">
    <source>
        <dbReference type="ARBA" id="ARBA00022679"/>
    </source>
</evidence>
<evidence type="ECO:0000256" key="1">
    <source>
        <dbReference type="ARBA" id="ARBA00022603"/>
    </source>
</evidence>
<dbReference type="InterPro" id="IPR041698">
    <property type="entry name" value="Methyltransf_25"/>
</dbReference>
<evidence type="ECO:0000256" key="3">
    <source>
        <dbReference type="ARBA" id="ARBA00022691"/>
    </source>
</evidence>
<sequence>MADTARAEHTHHDEHAHTHHEGHEEAAGSRTAAEEWDDLYRENERKWSGRPNAALVREFPEPGPGTALDLGCGEGADAIWLARGGRRVTAVDVSRVALERGAAHAEEEGVADRIDWQWHDLAETFPEGTWDLVSSHFLHSWTELPRERILRRAVDAVAPGGTLLIVGHAEAPDPAKRRSHSHGDGAAREEAEAPEVDLPTSREVLESLDLPEGEWEVQRCEEEERTRTMPDGTVVEYTDTTLRLRRLPV</sequence>
<dbReference type="GO" id="GO:0032259">
    <property type="term" value="P:methylation"/>
    <property type="evidence" value="ECO:0007669"/>
    <property type="project" value="UniProtKB-KW"/>
</dbReference>
<evidence type="ECO:0000313" key="7">
    <source>
        <dbReference type="Proteomes" id="UP000530234"/>
    </source>
</evidence>
<feature type="compositionally biased region" description="Basic and acidic residues" evidence="4">
    <location>
        <begin position="1"/>
        <end position="27"/>
    </location>
</feature>
<dbReference type="CDD" id="cd02440">
    <property type="entry name" value="AdoMet_MTases"/>
    <property type="match status" value="1"/>
</dbReference>
<proteinExistence type="predicted"/>
<accession>A0A7W3XZG7</accession>
<keyword evidence="2 6" id="KW-0808">Transferase</keyword>
<dbReference type="Proteomes" id="UP000530234">
    <property type="component" value="Unassembled WGS sequence"/>
</dbReference>
<dbReference type="AlphaFoldDB" id="A0A7W3XZG7"/>